<dbReference type="Proteomes" id="UP000275267">
    <property type="component" value="Unassembled WGS sequence"/>
</dbReference>
<proteinExistence type="predicted"/>
<name>A0A3L6QB73_PANMI</name>
<sequence>MAPKTAALTILVLLLVSLVFADRVKCQPQRLDGGQGQELVRDGSGSGGGDGVPPKNDCNEEAMYHGSCVEMNHGGHCKGGFFGACMCIVCS</sequence>
<accession>A0A3L6QB73</accession>
<dbReference type="AlphaFoldDB" id="A0A3L6QB73"/>
<dbReference type="OrthoDB" id="656474at2759"/>
<feature type="signal peptide" evidence="2">
    <location>
        <begin position="1"/>
        <end position="21"/>
    </location>
</feature>
<protein>
    <submittedName>
        <fullName evidence="3">Uncharacterized protein</fullName>
    </submittedName>
</protein>
<evidence type="ECO:0000313" key="4">
    <source>
        <dbReference type="Proteomes" id="UP000275267"/>
    </source>
</evidence>
<gene>
    <name evidence="3" type="ORF">C2845_PM15G05840</name>
</gene>
<feature type="chain" id="PRO_5017952170" evidence="2">
    <location>
        <begin position="22"/>
        <end position="91"/>
    </location>
</feature>
<evidence type="ECO:0000313" key="3">
    <source>
        <dbReference type="EMBL" id="RLM74853.1"/>
    </source>
</evidence>
<keyword evidence="2" id="KW-0732">Signal</keyword>
<evidence type="ECO:0000256" key="2">
    <source>
        <dbReference type="SAM" id="SignalP"/>
    </source>
</evidence>
<keyword evidence="4" id="KW-1185">Reference proteome</keyword>
<feature type="region of interest" description="Disordered" evidence="1">
    <location>
        <begin position="29"/>
        <end position="56"/>
    </location>
</feature>
<reference evidence="4" key="1">
    <citation type="journal article" date="2019" name="Nat. Commun.">
        <title>The genome of broomcorn millet.</title>
        <authorList>
            <person name="Zou C."/>
            <person name="Miki D."/>
            <person name="Li D."/>
            <person name="Tang Q."/>
            <person name="Xiao L."/>
            <person name="Rajput S."/>
            <person name="Deng P."/>
            <person name="Jia W."/>
            <person name="Huang R."/>
            <person name="Zhang M."/>
            <person name="Sun Y."/>
            <person name="Hu J."/>
            <person name="Fu X."/>
            <person name="Schnable P.S."/>
            <person name="Li F."/>
            <person name="Zhang H."/>
            <person name="Feng B."/>
            <person name="Zhu X."/>
            <person name="Liu R."/>
            <person name="Schnable J.C."/>
            <person name="Zhu J.-K."/>
            <person name="Zhang H."/>
        </authorList>
    </citation>
    <scope>NUCLEOTIDE SEQUENCE [LARGE SCALE GENOMIC DNA]</scope>
</reference>
<comment type="caution">
    <text evidence="3">The sequence shown here is derived from an EMBL/GenBank/DDBJ whole genome shotgun (WGS) entry which is preliminary data.</text>
</comment>
<organism evidence="3 4">
    <name type="scientific">Panicum miliaceum</name>
    <name type="common">Proso millet</name>
    <name type="synonym">Broomcorn millet</name>
    <dbReference type="NCBI Taxonomy" id="4540"/>
    <lineage>
        <taxon>Eukaryota</taxon>
        <taxon>Viridiplantae</taxon>
        <taxon>Streptophyta</taxon>
        <taxon>Embryophyta</taxon>
        <taxon>Tracheophyta</taxon>
        <taxon>Spermatophyta</taxon>
        <taxon>Magnoliopsida</taxon>
        <taxon>Liliopsida</taxon>
        <taxon>Poales</taxon>
        <taxon>Poaceae</taxon>
        <taxon>PACMAD clade</taxon>
        <taxon>Panicoideae</taxon>
        <taxon>Panicodae</taxon>
        <taxon>Paniceae</taxon>
        <taxon>Panicinae</taxon>
        <taxon>Panicum</taxon>
        <taxon>Panicum sect. Panicum</taxon>
    </lineage>
</organism>
<evidence type="ECO:0000256" key="1">
    <source>
        <dbReference type="SAM" id="MobiDB-lite"/>
    </source>
</evidence>
<dbReference type="EMBL" id="PQIB02000013">
    <property type="protein sequence ID" value="RLM74853.1"/>
    <property type="molecule type" value="Genomic_DNA"/>
</dbReference>